<keyword evidence="1" id="KW-0472">Membrane</keyword>
<keyword evidence="3" id="KW-1185">Reference proteome</keyword>
<keyword evidence="1" id="KW-0812">Transmembrane</keyword>
<comment type="caution">
    <text evidence="2">The sequence shown here is derived from an EMBL/GenBank/DDBJ whole genome shotgun (WGS) entry which is preliminary data.</text>
</comment>
<reference evidence="2 3" key="1">
    <citation type="submission" date="2020-07" db="EMBL/GenBank/DDBJ databases">
        <title>Fungal Genomes of the International Space Station.</title>
        <authorList>
            <person name="Seuylemezian A."/>
            <person name="Singh N.K."/>
            <person name="Wood J."/>
            <person name="Venkateswaran K."/>
        </authorList>
    </citation>
    <scope>NUCLEOTIDE SEQUENCE [LARGE SCALE GENOMIC DNA]</scope>
    <source>
        <strain evidence="2 3">PL-B2</strain>
    </source>
</reference>
<dbReference type="EMBL" id="JACWFH010000020">
    <property type="protein sequence ID" value="MBY0098205.1"/>
    <property type="molecule type" value="Genomic_DNA"/>
</dbReference>
<organism evidence="2 3">
    <name type="scientific">Mesobacillus maritimus</name>
    <dbReference type="NCBI Taxonomy" id="1643336"/>
    <lineage>
        <taxon>Bacteria</taxon>
        <taxon>Bacillati</taxon>
        <taxon>Bacillota</taxon>
        <taxon>Bacilli</taxon>
        <taxon>Bacillales</taxon>
        <taxon>Bacillaceae</taxon>
        <taxon>Mesobacillus</taxon>
    </lineage>
</organism>
<sequence>MKKLYAILCVIGGLLWGLKPGYDWLVIGREINTGYTPSHWTDYCKFLFPLLCVGGIMVLFNLYKKSIKASATILTISLILHTLFHFSEIYMLDSNIPFGLLFLFTGLITMVFGSIILCRQLKRIQSVPRSLAYSALLLMISTLLFCLLPFVSMSLDDSSEGPIMVFLMFLGGVSWSAIGVSLLSIVNSKSSNVQSGMQLDE</sequence>
<feature type="transmembrane region" description="Helical" evidence="1">
    <location>
        <begin position="70"/>
        <end position="92"/>
    </location>
</feature>
<feature type="transmembrane region" description="Helical" evidence="1">
    <location>
        <begin position="163"/>
        <end position="186"/>
    </location>
</feature>
<feature type="transmembrane region" description="Helical" evidence="1">
    <location>
        <begin position="46"/>
        <end position="63"/>
    </location>
</feature>
<dbReference type="Proteomes" id="UP000769780">
    <property type="component" value="Unassembled WGS sequence"/>
</dbReference>
<gene>
    <name evidence="2" type="ORF">H0185_15505</name>
</gene>
<evidence type="ECO:0000256" key="1">
    <source>
        <dbReference type="SAM" id="Phobius"/>
    </source>
</evidence>
<feature type="transmembrane region" description="Helical" evidence="1">
    <location>
        <begin position="130"/>
        <end position="151"/>
    </location>
</feature>
<proteinExistence type="predicted"/>
<name>A0ABS7K7V7_9BACI</name>
<evidence type="ECO:0000313" key="3">
    <source>
        <dbReference type="Proteomes" id="UP000769780"/>
    </source>
</evidence>
<dbReference type="RefSeq" id="WP_221874427.1">
    <property type="nucleotide sequence ID" value="NZ_JACWFH010000020.1"/>
</dbReference>
<evidence type="ECO:0000313" key="2">
    <source>
        <dbReference type="EMBL" id="MBY0098205.1"/>
    </source>
</evidence>
<accession>A0ABS7K7V7</accession>
<feature type="transmembrane region" description="Helical" evidence="1">
    <location>
        <begin position="98"/>
        <end position="118"/>
    </location>
</feature>
<keyword evidence="1" id="KW-1133">Transmembrane helix</keyword>
<evidence type="ECO:0008006" key="4">
    <source>
        <dbReference type="Google" id="ProtNLM"/>
    </source>
</evidence>
<protein>
    <recommendedName>
        <fullName evidence="4">DUF998 domain-containing protein</fullName>
    </recommendedName>
</protein>